<reference evidence="1" key="1">
    <citation type="submission" date="2018-02" db="EMBL/GenBank/DDBJ databases">
        <title>The genomes of Aspergillus section Nigri reveals drivers in fungal speciation.</title>
        <authorList>
            <consortium name="DOE Joint Genome Institute"/>
            <person name="Vesth T.C."/>
            <person name="Nybo J."/>
            <person name="Theobald S."/>
            <person name="Brandl J."/>
            <person name="Frisvad J.C."/>
            <person name="Nielsen K.F."/>
            <person name="Lyhne E.K."/>
            <person name="Kogle M.E."/>
            <person name="Kuo A."/>
            <person name="Riley R."/>
            <person name="Clum A."/>
            <person name="Nolan M."/>
            <person name="Lipzen A."/>
            <person name="Salamov A."/>
            <person name="Henrissat B."/>
            <person name="Wiebenga A."/>
            <person name="De vries R.P."/>
            <person name="Grigoriev I.V."/>
            <person name="Mortensen U.H."/>
            <person name="Andersen M.R."/>
            <person name="Baker S.E."/>
        </authorList>
    </citation>
    <scope>NUCLEOTIDE SEQUENCE</scope>
    <source>
        <strain evidence="1">CBS 115574</strain>
    </source>
</reference>
<proteinExistence type="predicted"/>
<protein>
    <submittedName>
        <fullName evidence="1">Uncharacterized protein</fullName>
    </submittedName>
</protein>
<keyword evidence="2" id="KW-1185">Reference proteome</keyword>
<accession>A0ACD1IHK1</accession>
<name>A0ACD1IHK1_9EURO</name>
<dbReference type="EMBL" id="KZ824546">
    <property type="protein sequence ID" value="RAK89864.1"/>
    <property type="molecule type" value="Genomic_DNA"/>
</dbReference>
<sequence>MRKNKGRLYMKKISPGSLTGQSSAAQRLIHLQMFVLFAAFALFGGISHQKNVEGNFLTQATASTFFLCWHSLFLLSGGFSLALDIFWKAIIGFL</sequence>
<dbReference type="Proteomes" id="UP000249748">
    <property type="component" value="Unassembled WGS sequence"/>
</dbReference>
<evidence type="ECO:0000313" key="2">
    <source>
        <dbReference type="Proteomes" id="UP000249748"/>
    </source>
</evidence>
<gene>
    <name evidence="1" type="ORF">BO79DRAFT_8861</name>
</gene>
<evidence type="ECO:0000313" key="1">
    <source>
        <dbReference type="EMBL" id="RAK89864.1"/>
    </source>
</evidence>
<organism evidence="1 2">
    <name type="scientific">Aspergillus costaricaensis CBS 115574</name>
    <dbReference type="NCBI Taxonomy" id="1448317"/>
    <lineage>
        <taxon>Eukaryota</taxon>
        <taxon>Fungi</taxon>
        <taxon>Dikarya</taxon>
        <taxon>Ascomycota</taxon>
        <taxon>Pezizomycotina</taxon>
        <taxon>Eurotiomycetes</taxon>
        <taxon>Eurotiomycetidae</taxon>
        <taxon>Eurotiales</taxon>
        <taxon>Aspergillaceae</taxon>
        <taxon>Aspergillus</taxon>
        <taxon>Aspergillus subgen. Circumdati</taxon>
    </lineage>
</organism>